<proteinExistence type="predicted"/>
<evidence type="ECO:0000313" key="1">
    <source>
        <dbReference type="EMBL" id="WRL62535.1"/>
    </source>
</evidence>
<reference evidence="1 2" key="1">
    <citation type="submission" date="2023-12" db="EMBL/GenBank/DDBJ databases">
        <title>Blastococcus brunescens sp. nov., an actonobacterium isolated from sandstone collected in sahara desert.</title>
        <authorList>
            <person name="Gtari M."/>
            <person name="Ghodhbane F."/>
        </authorList>
    </citation>
    <scope>NUCLEOTIDE SEQUENCE [LARGE SCALE GENOMIC DNA]</scope>
    <source>
        <strain evidence="1 2">BMG 8361</strain>
    </source>
</reference>
<evidence type="ECO:0000313" key="2">
    <source>
        <dbReference type="Proteomes" id="UP001324287"/>
    </source>
</evidence>
<sequence length="58" mass="6776">MIGELRVTAPSEPVRSAVLEVRRIRDYVPRASAPWCSRRPERWRYSWRSPPSPDPPTT</sequence>
<dbReference type="RefSeq" id="WP_324273889.1">
    <property type="nucleotide sequence ID" value="NZ_CP141261.1"/>
</dbReference>
<name>A0ABZ1AVE5_9ACTN</name>
<keyword evidence="2" id="KW-1185">Reference proteome</keyword>
<dbReference type="EMBL" id="CP141261">
    <property type="protein sequence ID" value="WRL62535.1"/>
    <property type="molecule type" value="Genomic_DNA"/>
</dbReference>
<protein>
    <submittedName>
        <fullName evidence="1">Uncharacterized protein</fullName>
    </submittedName>
</protein>
<accession>A0ABZ1AVE5</accession>
<dbReference type="Proteomes" id="UP001324287">
    <property type="component" value="Chromosome"/>
</dbReference>
<gene>
    <name evidence="1" type="ORF">U6N30_21445</name>
</gene>
<organism evidence="1 2">
    <name type="scientific">Blastococcus brunescens</name>
    <dbReference type="NCBI Taxonomy" id="1564165"/>
    <lineage>
        <taxon>Bacteria</taxon>
        <taxon>Bacillati</taxon>
        <taxon>Actinomycetota</taxon>
        <taxon>Actinomycetes</taxon>
        <taxon>Geodermatophilales</taxon>
        <taxon>Geodermatophilaceae</taxon>
        <taxon>Blastococcus</taxon>
    </lineage>
</organism>